<feature type="compositionally biased region" description="Polar residues" evidence="7">
    <location>
        <begin position="74"/>
        <end position="94"/>
    </location>
</feature>
<dbReference type="InterPro" id="IPR038718">
    <property type="entry name" value="SNF2-like_sf"/>
</dbReference>
<dbReference type="InterPro" id="IPR036047">
    <property type="entry name" value="F-box-like_dom_sf"/>
</dbReference>
<evidence type="ECO:0000259" key="9">
    <source>
        <dbReference type="PROSITE" id="PS51192"/>
    </source>
</evidence>
<dbReference type="Gene3D" id="3.40.50.10810">
    <property type="entry name" value="Tandem AAA-ATPase domain"/>
    <property type="match status" value="1"/>
</dbReference>
<dbReference type="PANTHER" id="PTHR45626:SF14">
    <property type="entry name" value="ATP-DEPENDENT DNA HELICASE (EUROFUNG)"/>
    <property type="match status" value="1"/>
</dbReference>
<dbReference type="InterPro" id="IPR014001">
    <property type="entry name" value="Helicase_ATP-bd"/>
</dbReference>
<dbReference type="InterPro" id="IPR000330">
    <property type="entry name" value="SNF2_N"/>
</dbReference>
<keyword evidence="5" id="KW-0862">Zinc</keyword>
<name>U5D1W6_AMBTC</name>
<keyword evidence="1" id="KW-0479">Metal-binding</keyword>
<dbReference type="Pfam" id="PF00176">
    <property type="entry name" value="SNF2-rel_dom"/>
    <property type="match status" value="1"/>
</dbReference>
<dbReference type="eggNOG" id="KOG1001">
    <property type="taxonomic scope" value="Eukaryota"/>
</dbReference>
<dbReference type="EMBL" id="KI392467">
    <property type="protein sequence ID" value="ERN16230.1"/>
    <property type="molecule type" value="Genomic_DNA"/>
</dbReference>
<dbReference type="Gramene" id="ERN16230">
    <property type="protein sequence ID" value="ERN16230"/>
    <property type="gene ID" value="AMTR_s00063p00087380"/>
</dbReference>
<dbReference type="SUPFAM" id="SSF81383">
    <property type="entry name" value="F-box domain"/>
    <property type="match status" value="1"/>
</dbReference>
<dbReference type="SUPFAM" id="SSF52540">
    <property type="entry name" value="P-loop containing nucleoside triphosphate hydrolases"/>
    <property type="match status" value="2"/>
</dbReference>
<dbReference type="CDD" id="cd16449">
    <property type="entry name" value="RING-HC"/>
    <property type="match status" value="1"/>
</dbReference>
<evidence type="ECO:0000313" key="11">
    <source>
        <dbReference type="Proteomes" id="UP000017836"/>
    </source>
</evidence>
<proteinExistence type="predicted"/>
<keyword evidence="11" id="KW-1185">Reference proteome</keyword>
<keyword evidence="4" id="KW-0378">Hydrolase</keyword>
<evidence type="ECO:0000256" key="3">
    <source>
        <dbReference type="ARBA" id="ARBA00022771"/>
    </source>
</evidence>
<feature type="region of interest" description="Disordered" evidence="7">
    <location>
        <begin position="32"/>
        <end position="52"/>
    </location>
</feature>
<reference evidence="11" key="1">
    <citation type="journal article" date="2013" name="Science">
        <title>The Amborella genome and the evolution of flowering plants.</title>
        <authorList>
            <consortium name="Amborella Genome Project"/>
        </authorList>
    </citation>
    <scope>NUCLEOTIDE SEQUENCE [LARGE SCALE GENOMIC DNA]</scope>
</reference>
<sequence>MPAPPPRKPSIPDTNDHKLCGFLLAVLSLNPPNQEQEHHEPEESPQLTIDSPLFLSSEGPNAGFRTGAGHLLSPVSNEPSLPSGQKQMTPNGSSSRKRRRVGHGGTSIVRHLHVLIANKCIRICARIIRVLEREVEGARAVVIVDVYLPLSLWSGWQFPKFGAMAASLFAHLSCNWEERNTLLEYPENYEKVIQGDGNRIWNPSDCHVLGCKVHCSRSGSKKKNPFELHEIFKNLPGLGMEKRSYYARIRSETAPLGSGIWDLSDDLLTGVLSALNPKDLIKVSATCRHLRSLAVSIMPCMKLRLFPHQQEAVKWMLQRERHAEVLPHPLYMDFSTEDGFHFYINSVSGEISTGAVPTITDFRGGLFCDEPGLGKTITALSLILKTHGTLAGPPSGVEVKWCSHNPDEQCGYYELSAKSNSTPSKITSSWKRLLGQNGRRGQISSDMFSPENKFEETPISSNSSKWALVLPTTHSTSSRDSLSKVRLSLQKTHFVRCTRSLTRVKRNLLETYGQESGLSHEEDKLEKEVHEKRSILSGPKAETWLKEGSFSFSPTSDNRKKPKNIHGGGSELNETWVQCDACSKWRKLSKDKSIPDSKVAWFCSMNSDPFHQNCTDPEESWDYSKSITYLPGFHNKEAPSGEEQNVSFFMGVLKEHCSLINNETKKALTWLANLSSDKLLQMETTGIAPPPSLNMVAVSGKDVHNYREIFQAFGLTKRVEKGVIRWFYPRNLHNLAFDLDALKIALTKPLDIFRLYLSRATLIVVPANLVEHWKNQIFRHVSPGQLRVYVWTDNKKPQAHNLAWDYDIVITTFHRLSIEWGRRKRSALMEVHWLRVVLDEGHTLGAGLNLTNKLQMAISLAASARWLLTGTPIPNTPSSQVAHLQPMLKFLHEEAYGDNQKSWECGILRPFEAEMEEGRMRLLELLRRCMISARKADLLTIPPCIKKITFLHFTEEHAKSYNELVVTVRRNILMADWNDPSHVESLLNPKQWKFRSNLIRNVRLSCCVAGHIKVTDAGQDIQETMDILVQQDLDPDSEEYVLIKYALLNGGNCIRCKEWCRLPVITPCMHLLCLDCVALDSERCTFPGCGHPYKMQSPEILTRPENPNPKWLFLKILLSCNHHINRF</sequence>
<dbReference type="PANTHER" id="PTHR45626">
    <property type="entry name" value="TRANSCRIPTION TERMINATION FACTOR 2-RELATED"/>
    <property type="match status" value="1"/>
</dbReference>
<evidence type="ECO:0000256" key="2">
    <source>
        <dbReference type="ARBA" id="ARBA00022741"/>
    </source>
</evidence>
<dbReference type="CDD" id="cd18008">
    <property type="entry name" value="DEXDc_SHPRH-like"/>
    <property type="match status" value="1"/>
</dbReference>
<dbReference type="Proteomes" id="UP000017836">
    <property type="component" value="Unassembled WGS sequence"/>
</dbReference>
<dbReference type="OMA" id="IKYAGMY"/>
<dbReference type="AlphaFoldDB" id="U5D1W6"/>
<dbReference type="PROSITE" id="PS51050">
    <property type="entry name" value="ZF_CW"/>
    <property type="match status" value="1"/>
</dbReference>
<dbReference type="GO" id="GO:0005524">
    <property type="term" value="F:ATP binding"/>
    <property type="evidence" value="ECO:0007669"/>
    <property type="project" value="UniProtKB-KW"/>
</dbReference>
<keyword evidence="6" id="KW-0067">ATP-binding</keyword>
<dbReference type="InterPro" id="IPR017907">
    <property type="entry name" value="Znf_RING_CS"/>
</dbReference>
<dbReference type="GO" id="GO:0016787">
    <property type="term" value="F:hydrolase activity"/>
    <property type="evidence" value="ECO:0007669"/>
    <property type="project" value="UniProtKB-KW"/>
</dbReference>
<accession>U5D1W6</accession>
<dbReference type="STRING" id="13333.U5D1W6"/>
<dbReference type="InterPro" id="IPR011124">
    <property type="entry name" value="Znf_CW"/>
</dbReference>
<evidence type="ECO:0000256" key="5">
    <source>
        <dbReference type="ARBA" id="ARBA00022833"/>
    </source>
</evidence>
<dbReference type="Pfam" id="PF07496">
    <property type="entry name" value="zf-CW"/>
    <property type="match status" value="1"/>
</dbReference>
<keyword evidence="2" id="KW-0547">Nucleotide-binding</keyword>
<evidence type="ECO:0000256" key="6">
    <source>
        <dbReference type="ARBA" id="ARBA00022840"/>
    </source>
</evidence>
<dbReference type="CDD" id="cd09917">
    <property type="entry name" value="F-box_SF"/>
    <property type="match status" value="1"/>
</dbReference>
<dbReference type="PROSITE" id="PS51192">
    <property type="entry name" value="HELICASE_ATP_BIND_1"/>
    <property type="match status" value="1"/>
</dbReference>
<evidence type="ECO:0000256" key="1">
    <source>
        <dbReference type="ARBA" id="ARBA00022723"/>
    </source>
</evidence>
<dbReference type="Gene3D" id="3.30.40.100">
    <property type="match status" value="1"/>
</dbReference>
<evidence type="ECO:0008006" key="12">
    <source>
        <dbReference type="Google" id="ProtNLM"/>
    </source>
</evidence>
<dbReference type="InterPro" id="IPR027417">
    <property type="entry name" value="P-loop_NTPase"/>
</dbReference>
<evidence type="ECO:0000313" key="10">
    <source>
        <dbReference type="EMBL" id="ERN16230.1"/>
    </source>
</evidence>
<evidence type="ECO:0000256" key="4">
    <source>
        <dbReference type="ARBA" id="ARBA00022801"/>
    </source>
</evidence>
<organism evidence="10 11">
    <name type="scientific">Amborella trichopoda</name>
    <dbReference type="NCBI Taxonomy" id="13333"/>
    <lineage>
        <taxon>Eukaryota</taxon>
        <taxon>Viridiplantae</taxon>
        <taxon>Streptophyta</taxon>
        <taxon>Embryophyta</taxon>
        <taxon>Tracheophyta</taxon>
        <taxon>Spermatophyta</taxon>
        <taxon>Magnoliopsida</taxon>
        <taxon>Amborellales</taxon>
        <taxon>Amborellaceae</taxon>
        <taxon>Amborella</taxon>
    </lineage>
</organism>
<feature type="domain" description="CW-type" evidence="8">
    <location>
        <begin position="570"/>
        <end position="622"/>
    </location>
</feature>
<feature type="region of interest" description="Disordered" evidence="7">
    <location>
        <begin position="66"/>
        <end position="102"/>
    </location>
</feature>
<gene>
    <name evidence="10" type="ORF">AMTR_s00063p00087380</name>
</gene>
<dbReference type="InterPro" id="IPR050628">
    <property type="entry name" value="SNF2_RAD54_helicase_TF"/>
</dbReference>
<feature type="region of interest" description="Disordered" evidence="7">
    <location>
        <begin position="548"/>
        <end position="569"/>
    </location>
</feature>
<dbReference type="HOGENOM" id="CLU_006077_0_0_1"/>
<keyword evidence="3" id="KW-0863">Zinc-finger</keyword>
<evidence type="ECO:0000259" key="8">
    <source>
        <dbReference type="PROSITE" id="PS51050"/>
    </source>
</evidence>
<feature type="domain" description="Helicase ATP-binding" evidence="9">
    <location>
        <begin position="761"/>
        <end position="890"/>
    </location>
</feature>
<dbReference type="SMART" id="SM00487">
    <property type="entry name" value="DEXDc"/>
    <property type="match status" value="1"/>
</dbReference>
<evidence type="ECO:0000256" key="7">
    <source>
        <dbReference type="SAM" id="MobiDB-lite"/>
    </source>
</evidence>
<dbReference type="GO" id="GO:0008270">
    <property type="term" value="F:zinc ion binding"/>
    <property type="evidence" value="ECO:0007669"/>
    <property type="project" value="UniProtKB-KW"/>
</dbReference>
<protein>
    <recommendedName>
        <fullName evidence="12">F-box domain-containing protein</fullName>
    </recommendedName>
</protein>
<dbReference type="PROSITE" id="PS00518">
    <property type="entry name" value="ZF_RING_1"/>
    <property type="match status" value="1"/>
</dbReference>